<evidence type="ECO:0000256" key="5">
    <source>
        <dbReference type="ARBA" id="ARBA00023136"/>
    </source>
</evidence>
<dbReference type="InterPro" id="IPR003838">
    <property type="entry name" value="ABC3_permease_C"/>
</dbReference>
<dbReference type="GO" id="GO:0044874">
    <property type="term" value="P:lipoprotein localization to outer membrane"/>
    <property type="evidence" value="ECO:0007669"/>
    <property type="project" value="TreeGrafter"/>
</dbReference>
<evidence type="ECO:0000256" key="6">
    <source>
        <dbReference type="SAM" id="Phobius"/>
    </source>
</evidence>
<name>A0A381RT71_9ZZZZ</name>
<evidence type="ECO:0000256" key="1">
    <source>
        <dbReference type="ARBA" id="ARBA00004651"/>
    </source>
</evidence>
<proteinExistence type="predicted"/>
<keyword evidence="2" id="KW-1003">Cell membrane</keyword>
<evidence type="ECO:0000256" key="4">
    <source>
        <dbReference type="ARBA" id="ARBA00022989"/>
    </source>
</evidence>
<protein>
    <recommendedName>
        <fullName evidence="7">ABC3 transporter permease C-terminal domain-containing protein</fullName>
    </recommendedName>
</protein>
<accession>A0A381RT71</accession>
<feature type="transmembrane region" description="Helical" evidence="6">
    <location>
        <begin position="320"/>
        <end position="347"/>
    </location>
</feature>
<feature type="domain" description="ABC3 transporter permease C-terminal" evidence="7">
    <location>
        <begin position="277"/>
        <end position="390"/>
    </location>
</feature>
<feature type="transmembrane region" description="Helical" evidence="6">
    <location>
        <begin position="273"/>
        <end position="299"/>
    </location>
</feature>
<evidence type="ECO:0000256" key="2">
    <source>
        <dbReference type="ARBA" id="ARBA00022475"/>
    </source>
</evidence>
<dbReference type="GO" id="GO:0098797">
    <property type="term" value="C:plasma membrane protein complex"/>
    <property type="evidence" value="ECO:0007669"/>
    <property type="project" value="TreeGrafter"/>
</dbReference>
<feature type="transmembrane region" description="Helical" evidence="6">
    <location>
        <begin position="29"/>
        <end position="51"/>
    </location>
</feature>
<dbReference type="PANTHER" id="PTHR30489:SF0">
    <property type="entry name" value="LIPOPROTEIN-RELEASING SYSTEM TRANSMEMBRANE PROTEIN LOLE"/>
    <property type="match status" value="1"/>
</dbReference>
<keyword evidence="4 6" id="KW-1133">Transmembrane helix</keyword>
<feature type="transmembrane region" description="Helical" evidence="6">
    <location>
        <begin position="367"/>
        <end position="389"/>
    </location>
</feature>
<gene>
    <name evidence="8" type="ORF">METZ01_LOCUS47185</name>
</gene>
<evidence type="ECO:0000313" key="8">
    <source>
        <dbReference type="EMBL" id="SUZ94331.1"/>
    </source>
</evidence>
<evidence type="ECO:0000259" key="7">
    <source>
        <dbReference type="Pfam" id="PF02687"/>
    </source>
</evidence>
<dbReference type="Pfam" id="PF02687">
    <property type="entry name" value="FtsX"/>
    <property type="match status" value="1"/>
</dbReference>
<sequence length="394" mass="43100">MFNSFIFKIARRYFFARSSKTIVNRINRFAFIMIVVSACSLLVVLSAFSGLKDFGLLYTNSFDPDFKVIPKVGKHFVLDGPALERASSLSGTSTASLVLEEKVLLANSLNSTSIVLKGIDSNHFLNQQLNDLSLVGVYDIRDKDNIYLGASVASDLDVVLSEDFSVKATVPSLNNFSLFNLSPFSSLFFEIQGIYQISGDIESKYAFTSLSSLSSLINVPPNHFSAIEIIVGDGFSKEVLEEELNQLLPVDFNIVSKQELNPALYKMLNTENFAVYLIFCLVVIIAVFNLVGSITIMMVEKTSDLKILSALGASKNSFSAIFLSLGSIVSFFGSLVGCVVGSIFVVIQGSNPFVYVPGTNLPYPVVLSFQNLLIVFLTVSLIGLAASYWTTRNL</sequence>
<feature type="non-terminal residue" evidence="8">
    <location>
        <position position="1"/>
    </location>
</feature>
<comment type="subcellular location">
    <subcellularLocation>
        <location evidence="1">Cell membrane</location>
        <topology evidence="1">Multi-pass membrane protein</topology>
    </subcellularLocation>
</comment>
<keyword evidence="3 6" id="KW-0812">Transmembrane</keyword>
<organism evidence="8">
    <name type="scientific">marine metagenome</name>
    <dbReference type="NCBI Taxonomy" id="408172"/>
    <lineage>
        <taxon>unclassified sequences</taxon>
        <taxon>metagenomes</taxon>
        <taxon>ecological metagenomes</taxon>
    </lineage>
</organism>
<feature type="non-terminal residue" evidence="8">
    <location>
        <position position="394"/>
    </location>
</feature>
<dbReference type="PANTHER" id="PTHR30489">
    <property type="entry name" value="LIPOPROTEIN-RELEASING SYSTEM TRANSMEMBRANE PROTEIN LOLE"/>
    <property type="match status" value="1"/>
</dbReference>
<reference evidence="8" key="1">
    <citation type="submission" date="2018-05" db="EMBL/GenBank/DDBJ databases">
        <authorList>
            <person name="Lanie J.A."/>
            <person name="Ng W.-L."/>
            <person name="Kazmierczak K.M."/>
            <person name="Andrzejewski T.M."/>
            <person name="Davidsen T.M."/>
            <person name="Wayne K.J."/>
            <person name="Tettelin H."/>
            <person name="Glass J.I."/>
            <person name="Rusch D."/>
            <person name="Podicherti R."/>
            <person name="Tsui H.-C.T."/>
            <person name="Winkler M.E."/>
        </authorList>
    </citation>
    <scope>NUCLEOTIDE SEQUENCE</scope>
</reference>
<dbReference type="EMBL" id="UINC01002225">
    <property type="protein sequence ID" value="SUZ94331.1"/>
    <property type="molecule type" value="Genomic_DNA"/>
</dbReference>
<evidence type="ECO:0000256" key="3">
    <source>
        <dbReference type="ARBA" id="ARBA00022692"/>
    </source>
</evidence>
<dbReference type="AlphaFoldDB" id="A0A381RT71"/>
<keyword evidence="5 6" id="KW-0472">Membrane</keyword>
<dbReference type="InterPro" id="IPR051447">
    <property type="entry name" value="Lipoprotein-release_system"/>
</dbReference>